<dbReference type="Gene3D" id="1.25.40.10">
    <property type="entry name" value="Tetratricopeptide repeat domain"/>
    <property type="match status" value="1"/>
</dbReference>
<dbReference type="GeneID" id="82157561"/>
<evidence type="ECO:0000313" key="1">
    <source>
        <dbReference type="EMBL" id="NPE14124.1"/>
    </source>
</evidence>
<dbReference type="RefSeq" id="WP_172175577.1">
    <property type="nucleotide sequence ID" value="NZ_CASGIA010000007.1"/>
</dbReference>
<sequence>MAQARSYLKSGNNLDKAEKIITDLLADDSVGRSKAKIHLLLYQIVKKQYDKGNEKLYLKEQYDTAALFDHTKRMFTILERLDSVDMMPDKHGKVKPAYRRKNAAELNGYRANLYNGGAYHVRKKNYDKAFSFYDMYIDCGAQPLFDGYDYIDSDRKMTEAAYWASYCGYKLDSAEMIMKYYDMALKDTSRLRHLLRFKAAACKKTGDGKGYVAALNEGFRRYPQYEYFFPRLIDYYTGHNMFDSALAVADKALDTDDKNKLFLLAKSMLLFNMGRDEDCIKTSDLLISINDSLPEPYFYAGMAYINMALDMEKKGSTTKSVKNKLKELYDKACPYMEKYRTIAPDDKDKWAPALYRIYLNLNMGRKFEEIDKMLNEK</sequence>
<dbReference type="EMBL" id="JABKKE010000010">
    <property type="protein sequence ID" value="NPE14124.1"/>
    <property type="molecule type" value="Genomic_DNA"/>
</dbReference>
<gene>
    <name evidence="1" type="ORF">HPS55_07260</name>
</gene>
<accession>A0ABX2ATX8</accession>
<dbReference type="SUPFAM" id="SSF48452">
    <property type="entry name" value="TPR-like"/>
    <property type="match status" value="2"/>
</dbReference>
<reference evidence="1 2" key="1">
    <citation type="submission" date="2020-05" db="EMBL/GenBank/DDBJ databases">
        <title>Distinct polysaccharide utilization as determinants for interspecies competition between intestinal Prevotella spp.</title>
        <authorList>
            <person name="Galvez E.J.C."/>
            <person name="Iljazovic A."/>
            <person name="Strowig T."/>
        </authorList>
    </citation>
    <scope>NUCLEOTIDE SEQUENCE [LARGE SCALE GENOMIC DNA]</scope>
    <source>
        <strain evidence="1 2">PROD</strain>
    </source>
</reference>
<name>A0ABX2ATX8_9BACT</name>
<dbReference type="Proteomes" id="UP001193734">
    <property type="component" value="Unassembled WGS sequence"/>
</dbReference>
<comment type="caution">
    <text evidence="1">The sequence shown here is derived from an EMBL/GenBank/DDBJ whole genome shotgun (WGS) entry which is preliminary data.</text>
</comment>
<organism evidence="1 2">
    <name type="scientific">Xylanibacter rodentium</name>
    <dbReference type="NCBI Taxonomy" id="2736289"/>
    <lineage>
        <taxon>Bacteria</taxon>
        <taxon>Pseudomonadati</taxon>
        <taxon>Bacteroidota</taxon>
        <taxon>Bacteroidia</taxon>
        <taxon>Bacteroidales</taxon>
        <taxon>Prevotellaceae</taxon>
        <taxon>Xylanibacter</taxon>
    </lineage>
</organism>
<keyword evidence="2" id="KW-1185">Reference proteome</keyword>
<proteinExistence type="predicted"/>
<evidence type="ECO:0008006" key="3">
    <source>
        <dbReference type="Google" id="ProtNLM"/>
    </source>
</evidence>
<protein>
    <recommendedName>
        <fullName evidence="3">Tetratricopeptide repeat protein</fullName>
    </recommendedName>
</protein>
<evidence type="ECO:0000313" key="2">
    <source>
        <dbReference type="Proteomes" id="UP001193734"/>
    </source>
</evidence>
<dbReference type="InterPro" id="IPR011990">
    <property type="entry name" value="TPR-like_helical_dom_sf"/>
</dbReference>